<evidence type="ECO:0000259" key="3">
    <source>
        <dbReference type="Pfam" id="PF16344"/>
    </source>
</evidence>
<dbReference type="AlphaFoldDB" id="A0A4Q0P6K7"/>
<name>A0A4Q0P6K7_9FLAO</name>
<dbReference type="EMBL" id="QOVK01000006">
    <property type="protein sequence ID" value="RXG22284.1"/>
    <property type="molecule type" value="Genomic_DNA"/>
</dbReference>
<comment type="caution">
    <text evidence="4">The sequence shown here is derived from an EMBL/GenBank/DDBJ whole genome shotgun (WGS) entry which is preliminary data.</text>
</comment>
<keyword evidence="1" id="KW-0472">Membrane</keyword>
<accession>A0A4Q0P6K7</accession>
<evidence type="ECO:0000313" key="5">
    <source>
        <dbReference type="Proteomes" id="UP000289859"/>
    </source>
</evidence>
<dbReference type="PANTHER" id="PTHR30273">
    <property type="entry name" value="PERIPLASMIC SIGNAL SENSOR AND SIGMA FACTOR ACTIVATOR FECR-RELATED"/>
    <property type="match status" value="1"/>
</dbReference>
<evidence type="ECO:0000259" key="2">
    <source>
        <dbReference type="Pfam" id="PF04773"/>
    </source>
</evidence>
<dbReference type="Pfam" id="PF04773">
    <property type="entry name" value="FecR"/>
    <property type="match status" value="1"/>
</dbReference>
<evidence type="ECO:0000313" key="4">
    <source>
        <dbReference type="EMBL" id="RXG22284.1"/>
    </source>
</evidence>
<protein>
    <submittedName>
        <fullName evidence="4">FecR family protein</fullName>
    </submittedName>
</protein>
<keyword evidence="1" id="KW-0812">Transmembrane</keyword>
<keyword evidence="1" id="KW-1133">Transmembrane helix</keyword>
<gene>
    <name evidence="4" type="ORF">DSM02_1883</name>
</gene>
<keyword evidence="5" id="KW-1185">Reference proteome</keyword>
<dbReference type="OrthoDB" id="649666at2"/>
<dbReference type="RefSeq" id="WP_128765351.1">
    <property type="nucleotide sequence ID" value="NZ_JBHUOO010000046.1"/>
</dbReference>
<dbReference type="GO" id="GO:0016989">
    <property type="term" value="F:sigma factor antagonist activity"/>
    <property type="evidence" value="ECO:0007669"/>
    <property type="project" value="TreeGrafter"/>
</dbReference>
<proteinExistence type="predicted"/>
<organism evidence="4 5">
    <name type="scientific">Leeuwenhoekiella polynyae</name>
    <dbReference type="NCBI Taxonomy" id="1550906"/>
    <lineage>
        <taxon>Bacteria</taxon>
        <taxon>Pseudomonadati</taxon>
        <taxon>Bacteroidota</taxon>
        <taxon>Flavobacteriia</taxon>
        <taxon>Flavobacteriales</taxon>
        <taxon>Flavobacteriaceae</taxon>
        <taxon>Leeuwenhoekiella</taxon>
    </lineage>
</organism>
<dbReference type="PANTHER" id="PTHR30273:SF2">
    <property type="entry name" value="PROTEIN FECR"/>
    <property type="match status" value="1"/>
</dbReference>
<dbReference type="InterPro" id="IPR032508">
    <property type="entry name" value="FecR_C"/>
</dbReference>
<dbReference type="Pfam" id="PF16344">
    <property type="entry name" value="FecR_C"/>
    <property type="match status" value="1"/>
</dbReference>
<feature type="domain" description="Protein FecR C-terminal" evidence="3">
    <location>
        <begin position="308"/>
        <end position="377"/>
    </location>
</feature>
<sequence length="378" mass="43085">MNKEDFQILIKKYLKGEADLTELQRLINYYESFQEEHEWVEELGSEETLKTKMLISILERIEDTGKVKRIPFYKTNWFTYGVAASLVLLVFTTIFYKGNPALTTSIQKNQIEIGSSKATLTLGSGEEFFLAGEKDFLFNTAKSNGKELIYKKAPASSPQLSYNTLTIPRGGQFYVELADGTKVWLNSDSQLKYPESFAIGEHRKVELVYGEAFFEVSPSSAHNGARFKVNTNNQEVEVLGTEFNVKAYKEDANVLTTLIEGTIQLNTVHKKAEILKPGQQSVLNKDSGNLLISEVDTDSEIAWRKGLFSFNDKSLYEIMKVLSRWYDVDVNFEEETLKEVTFNGQLKKNQELSSILKLIKNTNFITDYEIKNNTIILK</sequence>
<dbReference type="Proteomes" id="UP000289859">
    <property type="component" value="Unassembled WGS sequence"/>
</dbReference>
<feature type="transmembrane region" description="Helical" evidence="1">
    <location>
        <begin position="77"/>
        <end position="96"/>
    </location>
</feature>
<dbReference type="InterPro" id="IPR012373">
    <property type="entry name" value="Ferrdict_sens_TM"/>
</dbReference>
<feature type="domain" description="FecR protein" evidence="2">
    <location>
        <begin position="165"/>
        <end position="263"/>
    </location>
</feature>
<evidence type="ECO:0000256" key="1">
    <source>
        <dbReference type="SAM" id="Phobius"/>
    </source>
</evidence>
<dbReference type="Gene3D" id="3.55.50.30">
    <property type="match status" value="1"/>
</dbReference>
<dbReference type="Gene3D" id="2.60.120.1440">
    <property type="match status" value="1"/>
</dbReference>
<dbReference type="InterPro" id="IPR006860">
    <property type="entry name" value="FecR"/>
</dbReference>
<reference evidence="4 5" key="1">
    <citation type="submission" date="2018-07" db="EMBL/GenBank/DDBJ databases">
        <title>Leeuwenhoekiella genomics.</title>
        <authorList>
            <person name="Tahon G."/>
            <person name="Willems A."/>
        </authorList>
    </citation>
    <scope>NUCLEOTIDE SEQUENCE [LARGE SCALE GENOMIC DNA]</scope>
    <source>
        <strain evidence="4 5">LMG 29608</strain>
    </source>
</reference>